<dbReference type="AlphaFoldDB" id="A0A4X2L4Z0"/>
<name>A0A4X2L4Z0_VOMUR</name>
<dbReference type="GeneTree" id="ENSGT01150000287026"/>
<accession>A0A4X2L4Z0</accession>
<organism evidence="1 2">
    <name type="scientific">Vombatus ursinus</name>
    <name type="common">Common wombat</name>
    <dbReference type="NCBI Taxonomy" id="29139"/>
    <lineage>
        <taxon>Eukaryota</taxon>
        <taxon>Metazoa</taxon>
        <taxon>Chordata</taxon>
        <taxon>Craniata</taxon>
        <taxon>Vertebrata</taxon>
        <taxon>Euteleostomi</taxon>
        <taxon>Mammalia</taxon>
        <taxon>Metatheria</taxon>
        <taxon>Diprotodontia</taxon>
        <taxon>Vombatidae</taxon>
        <taxon>Vombatus</taxon>
    </lineage>
</organism>
<reference evidence="1" key="3">
    <citation type="submission" date="2025-09" db="UniProtKB">
        <authorList>
            <consortium name="Ensembl"/>
        </authorList>
    </citation>
    <scope>IDENTIFICATION</scope>
</reference>
<reference evidence="2" key="1">
    <citation type="submission" date="2018-12" db="EMBL/GenBank/DDBJ databases">
        <authorList>
            <person name="Yazar S."/>
        </authorList>
    </citation>
    <scope>NUCLEOTIDE SEQUENCE [LARGE SCALE GENOMIC DNA]</scope>
</reference>
<reference evidence="1" key="2">
    <citation type="submission" date="2025-08" db="UniProtKB">
        <authorList>
            <consortium name="Ensembl"/>
        </authorList>
    </citation>
    <scope>IDENTIFICATION</scope>
</reference>
<dbReference type="Proteomes" id="UP000314987">
    <property type="component" value="Unassembled WGS sequence"/>
</dbReference>
<dbReference type="Ensembl" id="ENSVURT00010022574.1">
    <property type="protein sequence ID" value="ENSVURP00010019829.1"/>
    <property type="gene ID" value="ENSVURG00010015154.1"/>
</dbReference>
<proteinExistence type="predicted"/>
<evidence type="ECO:0000313" key="1">
    <source>
        <dbReference type="Ensembl" id="ENSVURP00010019829.1"/>
    </source>
</evidence>
<protein>
    <submittedName>
        <fullName evidence="1">Uncharacterized protein</fullName>
    </submittedName>
</protein>
<keyword evidence="2" id="KW-1185">Reference proteome</keyword>
<dbReference type="OMA" id="YLPRCES"/>
<evidence type="ECO:0000313" key="2">
    <source>
        <dbReference type="Proteomes" id="UP000314987"/>
    </source>
</evidence>
<sequence length="171" mass="20774">MKFWITIRNLPYHTNPNRPIPSHTLHLRYPNSLLFSSPYLPRCESRLTHPQPPRQRSIYILHMPVPPHWPRNLLWLLPLQRNMKHRSISSTHSYSNCFRWLCTPMRTNILLRCNRNYQLIISHPLRRHHPSRMNLRWILRRQSHTDPILRLPFYPTFHCHSTSYRSPTIPS</sequence>